<evidence type="ECO:0000313" key="3">
    <source>
        <dbReference type="Proteomes" id="UP000044602"/>
    </source>
</evidence>
<feature type="non-terminal residue" evidence="2">
    <location>
        <position position="114"/>
    </location>
</feature>
<dbReference type="InterPro" id="IPR052588">
    <property type="entry name" value="Kelch_domain_protein"/>
</dbReference>
<dbReference type="AlphaFoldDB" id="A0A0G4MKZ2"/>
<feature type="region of interest" description="Disordered" evidence="1">
    <location>
        <begin position="47"/>
        <end position="114"/>
    </location>
</feature>
<proteinExistence type="predicted"/>
<keyword evidence="3" id="KW-1185">Reference proteome</keyword>
<evidence type="ECO:0000313" key="2">
    <source>
        <dbReference type="EMBL" id="CRK34829.1"/>
    </source>
</evidence>
<dbReference type="PANTHER" id="PTHR46063:SF1">
    <property type="entry name" value="KELCH DOMAIN-CONTAINING PROTEIN 4"/>
    <property type="match status" value="1"/>
</dbReference>
<feature type="compositionally biased region" description="Basic and acidic residues" evidence="1">
    <location>
        <begin position="71"/>
        <end position="80"/>
    </location>
</feature>
<gene>
    <name evidence="2" type="ORF">BN1708_019618</name>
</gene>
<accession>A0A0G4MKZ2</accession>
<name>A0A0G4MKZ2_VERLO</name>
<protein>
    <submittedName>
        <fullName evidence="2">Uncharacterized protein</fullName>
    </submittedName>
</protein>
<organism evidence="2 3">
    <name type="scientific">Verticillium longisporum</name>
    <name type="common">Verticillium dahliae var. longisporum</name>
    <dbReference type="NCBI Taxonomy" id="100787"/>
    <lineage>
        <taxon>Eukaryota</taxon>
        <taxon>Fungi</taxon>
        <taxon>Dikarya</taxon>
        <taxon>Ascomycota</taxon>
        <taxon>Pezizomycotina</taxon>
        <taxon>Sordariomycetes</taxon>
        <taxon>Hypocreomycetidae</taxon>
        <taxon>Glomerellales</taxon>
        <taxon>Plectosphaerellaceae</taxon>
        <taxon>Verticillium</taxon>
    </lineage>
</organism>
<dbReference type="PANTHER" id="PTHR46063">
    <property type="entry name" value="KELCH DOMAIN-CONTAINING PROTEIN"/>
    <property type="match status" value="1"/>
</dbReference>
<dbReference type="STRING" id="100787.A0A0G4MKZ2"/>
<sequence length="114" mass="12925">MTYHKGRGILFGGVHDVEESEDGMDSEFFRELFAWNVERNRFFPMALRKPRQQQGKKAAGADQRGAGRRARAQDREDELLKQLAALETGASLEDADDMDLDRKADEPEADETPL</sequence>
<feature type="compositionally biased region" description="Low complexity" evidence="1">
    <location>
        <begin position="52"/>
        <end position="64"/>
    </location>
</feature>
<dbReference type="EMBL" id="CVQH01023218">
    <property type="protein sequence ID" value="CRK34829.1"/>
    <property type="molecule type" value="Genomic_DNA"/>
</dbReference>
<dbReference type="Proteomes" id="UP000044602">
    <property type="component" value="Unassembled WGS sequence"/>
</dbReference>
<evidence type="ECO:0000256" key="1">
    <source>
        <dbReference type="SAM" id="MobiDB-lite"/>
    </source>
</evidence>
<reference evidence="2 3" key="1">
    <citation type="submission" date="2015-05" db="EMBL/GenBank/DDBJ databases">
        <authorList>
            <person name="Wang D.B."/>
            <person name="Wang M."/>
        </authorList>
    </citation>
    <scope>NUCLEOTIDE SEQUENCE [LARGE SCALE GENOMIC DNA]</scope>
    <source>
        <strain evidence="2">VL1</strain>
    </source>
</reference>